<dbReference type="Proteomes" id="UP000196573">
    <property type="component" value="Unassembled WGS sequence"/>
</dbReference>
<feature type="transmembrane region" description="Helical" evidence="6">
    <location>
        <begin position="207"/>
        <end position="227"/>
    </location>
</feature>
<keyword evidence="3 6" id="KW-0812">Transmembrane</keyword>
<protein>
    <submittedName>
        <fullName evidence="8">Malate-2H(+)/Na(+)-lactate antiporter</fullName>
    </submittedName>
</protein>
<dbReference type="InterPro" id="IPR018461">
    <property type="entry name" value="Na/H_Antiport_NhaC-like_C"/>
</dbReference>
<dbReference type="GO" id="GO:0005886">
    <property type="term" value="C:plasma membrane"/>
    <property type="evidence" value="ECO:0007669"/>
    <property type="project" value="UniProtKB-SubCell"/>
</dbReference>
<evidence type="ECO:0000256" key="1">
    <source>
        <dbReference type="ARBA" id="ARBA00004651"/>
    </source>
</evidence>
<feature type="transmembrane region" description="Helical" evidence="6">
    <location>
        <begin position="29"/>
        <end position="49"/>
    </location>
</feature>
<dbReference type="Pfam" id="PF03553">
    <property type="entry name" value="Na_H_antiporter"/>
    <property type="match status" value="1"/>
</dbReference>
<name>A0A1X7AEW2_9GAMM</name>
<keyword evidence="9" id="KW-1185">Reference proteome</keyword>
<feature type="transmembrane region" description="Helical" evidence="6">
    <location>
        <begin position="267"/>
        <end position="288"/>
    </location>
</feature>
<keyword evidence="5 6" id="KW-0472">Membrane</keyword>
<evidence type="ECO:0000256" key="2">
    <source>
        <dbReference type="ARBA" id="ARBA00022475"/>
    </source>
</evidence>
<feature type="transmembrane region" description="Helical" evidence="6">
    <location>
        <begin position="348"/>
        <end position="366"/>
    </location>
</feature>
<keyword evidence="2" id="KW-1003">Cell membrane</keyword>
<dbReference type="AlphaFoldDB" id="A0A1X7AEW2"/>
<feature type="transmembrane region" description="Helical" evidence="6">
    <location>
        <begin position="70"/>
        <end position="93"/>
    </location>
</feature>
<evidence type="ECO:0000313" key="8">
    <source>
        <dbReference type="EMBL" id="SMA33795.1"/>
    </source>
</evidence>
<evidence type="ECO:0000256" key="3">
    <source>
        <dbReference type="ARBA" id="ARBA00022692"/>
    </source>
</evidence>
<feature type="transmembrane region" description="Helical" evidence="6">
    <location>
        <begin position="154"/>
        <end position="187"/>
    </location>
</feature>
<dbReference type="EMBL" id="FWPT01000001">
    <property type="protein sequence ID" value="SMA33795.1"/>
    <property type="molecule type" value="Genomic_DNA"/>
</dbReference>
<feature type="transmembrane region" description="Helical" evidence="6">
    <location>
        <begin position="386"/>
        <end position="409"/>
    </location>
</feature>
<evidence type="ECO:0000259" key="7">
    <source>
        <dbReference type="Pfam" id="PF03553"/>
    </source>
</evidence>
<keyword evidence="4 6" id="KW-1133">Transmembrane helix</keyword>
<feature type="transmembrane region" description="Helical" evidence="6">
    <location>
        <begin position="494"/>
        <end position="512"/>
    </location>
</feature>
<feature type="transmembrane region" description="Helical" evidence="6">
    <location>
        <begin position="471"/>
        <end position="488"/>
    </location>
</feature>
<reference evidence="8 9" key="1">
    <citation type="submission" date="2017-03" db="EMBL/GenBank/DDBJ databases">
        <authorList>
            <person name="Afonso C.L."/>
            <person name="Miller P.J."/>
            <person name="Scott M.A."/>
            <person name="Spackman E."/>
            <person name="Goraichik I."/>
            <person name="Dimitrov K.M."/>
            <person name="Suarez D.L."/>
            <person name="Swayne D.E."/>
        </authorList>
    </citation>
    <scope>NUCLEOTIDE SEQUENCE [LARGE SCALE GENOMIC DNA]</scope>
    <source>
        <strain evidence="8">SB41UT1</strain>
    </source>
</reference>
<sequence>MDLTSFSQSYLSLLAPAVAIGLAIITRKTIISLVAGILVGSLLLTDFQLTHTAQYLFKSFISVFWSDGGVNTGSVFILLFLICLGIMTSYISVAGGTRAFGEWARKRVKTARGSQLLTVALGIIIFIDDYFNSLAVGNISRPLTDRNRVSRAKLAYLIDSTAAPVCVISPISSWGAYIIALIGSILASHQVTGISPFSAFVEIIPMNLYAVIALAMVFAAAAMDLNIGPMKTHAMRAAQGELYDPRRGEPMGSRDLKDAYMGTVSDLVVPILVLVIATVSALVGTGAQALTEAGLPFSVLGAFENTNVANSLMIGGVIGMACGFLMLMRHKGVSDKVVDATRTGAQSMMGAIYILVLAWVLVDVISNLETGKFLASLVSQSIDAHWLPALMFVIAGIMAFATGTSWGTFGVMLPIAGDMAAATDIAQIMPMMGSVLAGAVFGDHCSPISDTTILSSTGASCHHIDHVVTQLPYCLAVATISFVGYLVMGGTGSVAMALLASAVLFALTLMLFKKISFSGQATSEVVS</sequence>
<dbReference type="RefSeq" id="WP_087106253.1">
    <property type="nucleotide sequence ID" value="NZ_CBCSCN010000004.1"/>
</dbReference>
<evidence type="ECO:0000256" key="5">
    <source>
        <dbReference type="ARBA" id="ARBA00023136"/>
    </source>
</evidence>
<proteinExistence type="predicted"/>
<evidence type="ECO:0000313" key="9">
    <source>
        <dbReference type="Proteomes" id="UP000196573"/>
    </source>
</evidence>
<gene>
    <name evidence="8" type="primary">mleN_1</name>
    <name evidence="8" type="ORF">EHSB41UT_00332</name>
</gene>
<accession>A0A1X7AEW2</accession>
<evidence type="ECO:0000256" key="4">
    <source>
        <dbReference type="ARBA" id="ARBA00022989"/>
    </source>
</evidence>
<feature type="domain" description="Na+/H+ antiporter NhaC-like C-terminal" evidence="7">
    <location>
        <begin position="165"/>
        <end position="489"/>
    </location>
</feature>
<dbReference type="PANTHER" id="PTHR43478:SF1">
    <property type="entry name" value="NA+_H+ ANTIPORTER NHAC-LIKE C-TERMINAL DOMAIN-CONTAINING PROTEIN"/>
    <property type="match status" value="1"/>
</dbReference>
<dbReference type="PANTHER" id="PTHR43478">
    <property type="entry name" value="NA+/H+ ANTIPORTER-RELATED"/>
    <property type="match status" value="1"/>
</dbReference>
<dbReference type="OrthoDB" id="9762978at2"/>
<organism evidence="8 9">
    <name type="scientific">Parendozoicomonas haliclonae</name>
    <dbReference type="NCBI Taxonomy" id="1960125"/>
    <lineage>
        <taxon>Bacteria</taxon>
        <taxon>Pseudomonadati</taxon>
        <taxon>Pseudomonadota</taxon>
        <taxon>Gammaproteobacteria</taxon>
        <taxon>Oceanospirillales</taxon>
        <taxon>Endozoicomonadaceae</taxon>
        <taxon>Parendozoicomonas</taxon>
    </lineage>
</organism>
<comment type="subcellular location">
    <subcellularLocation>
        <location evidence="1">Cell membrane</location>
        <topology evidence="1">Multi-pass membrane protein</topology>
    </subcellularLocation>
</comment>
<feature type="transmembrane region" description="Helical" evidence="6">
    <location>
        <begin position="308"/>
        <end position="327"/>
    </location>
</feature>
<evidence type="ECO:0000256" key="6">
    <source>
        <dbReference type="SAM" id="Phobius"/>
    </source>
</evidence>